<sequence length="124" mass="13713">MSAVYDIAESWHNIFGPKYTTISPAQTYIQTRNHHEGIAGPDNTREPGSVQAESNDASPRTSFLPGLIGARNLDSLCDALDSKDTSKSEEDTIVAMSWSRDTVLGEHSCLRFCISSNFYMYSET</sequence>
<protein>
    <submittedName>
        <fullName evidence="2">Uncharacterized protein</fullName>
    </submittedName>
</protein>
<keyword evidence="3" id="KW-1185">Reference proteome</keyword>
<evidence type="ECO:0000313" key="3">
    <source>
        <dbReference type="Proteomes" id="UP000219338"/>
    </source>
</evidence>
<reference evidence="3" key="1">
    <citation type="journal article" date="2017" name="Nat. Ecol. Evol.">
        <title>Genome expansion and lineage-specific genetic innovations in the forest pathogenic fungi Armillaria.</title>
        <authorList>
            <person name="Sipos G."/>
            <person name="Prasanna A.N."/>
            <person name="Walter M.C."/>
            <person name="O'Connor E."/>
            <person name="Balint B."/>
            <person name="Krizsan K."/>
            <person name="Kiss B."/>
            <person name="Hess J."/>
            <person name="Varga T."/>
            <person name="Slot J."/>
            <person name="Riley R."/>
            <person name="Boka B."/>
            <person name="Rigling D."/>
            <person name="Barry K."/>
            <person name="Lee J."/>
            <person name="Mihaltcheva S."/>
            <person name="LaButti K."/>
            <person name="Lipzen A."/>
            <person name="Waldron R."/>
            <person name="Moloney N.M."/>
            <person name="Sperisen C."/>
            <person name="Kredics L."/>
            <person name="Vagvoelgyi C."/>
            <person name="Patrignani A."/>
            <person name="Fitzpatrick D."/>
            <person name="Nagy I."/>
            <person name="Doyle S."/>
            <person name="Anderson J.B."/>
            <person name="Grigoriev I.V."/>
            <person name="Gueldener U."/>
            <person name="Muensterkoetter M."/>
            <person name="Nagy L.G."/>
        </authorList>
    </citation>
    <scope>NUCLEOTIDE SEQUENCE [LARGE SCALE GENOMIC DNA]</scope>
    <source>
        <strain evidence="3">C18/9</strain>
    </source>
</reference>
<evidence type="ECO:0000256" key="1">
    <source>
        <dbReference type="SAM" id="MobiDB-lite"/>
    </source>
</evidence>
<dbReference type="EMBL" id="FUEG01000041">
    <property type="protein sequence ID" value="SJL17125.1"/>
    <property type="molecule type" value="Genomic_DNA"/>
</dbReference>
<dbReference type="Proteomes" id="UP000219338">
    <property type="component" value="Unassembled WGS sequence"/>
</dbReference>
<evidence type="ECO:0000313" key="2">
    <source>
        <dbReference type="EMBL" id="SJL17125.1"/>
    </source>
</evidence>
<name>A0A284S7Y3_ARMOS</name>
<organism evidence="2 3">
    <name type="scientific">Armillaria ostoyae</name>
    <name type="common">Armillaria root rot fungus</name>
    <dbReference type="NCBI Taxonomy" id="47428"/>
    <lineage>
        <taxon>Eukaryota</taxon>
        <taxon>Fungi</taxon>
        <taxon>Dikarya</taxon>
        <taxon>Basidiomycota</taxon>
        <taxon>Agaricomycotina</taxon>
        <taxon>Agaricomycetes</taxon>
        <taxon>Agaricomycetidae</taxon>
        <taxon>Agaricales</taxon>
        <taxon>Marasmiineae</taxon>
        <taxon>Physalacriaceae</taxon>
        <taxon>Armillaria</taxon>
    </lineage>
</organism>
<gene>
    <name evidence="2" type="ORF">ARMOST_20667</name>
</gene>
<feature type="region of interest" description="Disordered" evidence="1">
    <location>
        <begin position="30"/>
        <end position="61"/>
    </location>
</feature>
<accession>A0A284S7Y3</accession>
<proteinExistence type="predicted"/>
<feature type="compositionally biased region" description="Polar residues" evidence="1">
    <location>
        <begin position="51"/>
        <end position="61"/>
    </location>
</feature>
<dbReference type="AlphaFoldDB" id="A0A284S7Y3"/>